<protein>
    <submittedName>
        <fullName evidence="1">Uncharacterized protein</fullName>
    </submittedName>
</protein>
<accession>A0A504WY88</accession>
<organism evidence="1 2">
    <name type="scientific">Fasciola gigantica</name>
    <name type="common">Giant liver fluke</name>
    <dbReference type="NCBI Taxonomy" id="46835"/>
    <lineage>
        <taxon>Eukaryota</taxon>
        <taxon>Metazoa</taxon>
        <taxon>Spiralia</taxon>
        <taxon>Lophotrochozoa</taxon>
        <taxon>Platyhelminthes</taxon>
        <taxon>Trematoda</taxon>
        <taxon>Digenea</taxon>
        <taxon>Plagiorchiida</taxon>
        <taxon>Echinostomata</taxon>
        <taxon>Echinostomatoidea</taxon>
        <taxon>Fasciolidae</taxon>
        <taxon>Fasciola</taxon>
    </lineage>
</organism>
<sequence>MIGCKVIRIQDWLAANKALCKLTGLKRNEVNFKFKEWGYLLILRGDLDPVGKARNLRRPICVYLWTDCEWR</sequence>
<name>A0A504WY88_FASGI</name>
<dbReference type="EMBL" id="SUNJ01015941">
    <property type="protein sequence ID" value="TPP39679.1"/>
    <property type="molecule type" value="Genomic_DNA"/>
</dbReference>
<reference evidence="1 2" key="1">
    <citation type="submission" date="2019-04" db="EMBL/GenBank/DDBJ databases">
        <title>Annotation for the trematode Fasciola gigantica.</title>
        <authorList>
            <person name="Choi Y.-J."/>
        </authorList>
    </citation>
    <scope>NUCLEOTIDE SEQUENCE [LARGE SCALE GENOMIC DNA]</scope>
    <source>
        <strain evidence="1">Uganda_cow_1</strain>
    </source>
</reference>
<dbReference type="Proteomes" id="UP000316759">
    <property type="component" value="Unassembled WGS sequence"/>
</dbReference>
<comment type="caution">
    <text evidence="1">The sequence shown here is derived from an EMBL/GenBank/DDBJ whole genome shotgun (WGS) entry which is preliminary data.</text>
</comment>
<dbReference type="AlphaFoldDB" id="A0A504WY88"/>
<gene>
    <name evidence="1" type="ORF">FGIG_09312</name>
</gene>
<evidence type="ECO:0000313" key="1">
    <source>
        <dbReference type="EMBL" id="TPP39679.1"/>
    </source>
</evidence>
<proteinExistence type="predicted"/>
<evidence type="ECO:0000313" key="2">
    <source>
        <dbReference type="Proteomes" id="UP000316759"/>
    </source>
</evidence>
<keyword evidence="2" id="KW-1185">Reference proteome</keyword>